<dbReference type="RefSeq" id="XP_016464685.1">
    <property type="nucleotide sequence ID" value="XM_016609199.1"/>
</dbReference>
<name>A0A1S3ZJK3_TOBAC</name>
<dbReference type="OrthoDB" id="1215883at2759"/>
<evidence type="ECO:0000313" key="1">
    <source>
        <dbReference type="RefSeq" id="XP_016464685.1"/>
    </source>
</evidence>
<dbReference type="AlphaFoldDB" id="A0A1S3ZJK3"/>
<accession>A0A1S3ZJK3</accession>
<organism evidence="1">
    <name type="scientific">Nicotiana tabacum</name>
    <name type="common">Common tobacco</name>
    <dbReference type="NCBI Taxonomy" id="4097"/>
    <lineage>
        <taxon>Eukaryota</taxon>
        <taxon>Viridiplantae</taxon>
        <taxon>Streptophyta</taxon>
        <taxon>Embryophyta</taxon>
        <taxon>Tracheophyta</taxon>
        <taxon>Spermatophyta</taxon>
        <taxon>Magnoliopsida</taxon>
        <taxon>eudicotyledons</taxon>
        <taxon>Gunneridae</taxon>
        <taxon>Pentapetalae</taxon>
        <taxon>asterids</taxon>
        <taxon>lamiids</taxon>
        <taxon>Solanales</taxon>
        <taxon>Solanaceae</taxon>
        <taxon>Nicotianoideae</taxon>
        <taxon>Nicotianeae</taxon>
        <taxon>Nicotiana</taxon>
    </lineage>
</organism>
<dbReference type="PaxDb" id="4097-A0A1S3ZJK3"/>
<dbReference type="STRING" id="4097.A0A1S3ZJK3"/>
<dbReference type="OMA" id="KAWTIIG"/>
<proteinExistence type="predicted"/>
<protein>
    <submittedName>
        <fullName evidence="1">Uncharacterized protein</fullName>
    </submittedName>
</protein>
<dbReference type="KEGG" id="nta:107787606"/>
<gene>
    <name evidence="1" type="primary">LOC107787606</name>
</gene>
<reference evidence="1" key="1">
    <citation type="submission" date="2025-08" db="UniProtKB">
        <authorList>
            <consortium name="RefSeq"/>
        </authorList>
    </citation>
    <scope>IDENTIFICATION</scope>
</reference>
<sequence>MREELATIQAQMRNTTSNVNMCEAAKAIRQKLEKWSMIKESIFKKRSRVQWLKLGDSNTTLFFASMKGRTSQNQIRLLTAEDANIIRTTVGIEQEIVGFYKRFLRISSSSLPAIDPTVMRKGPVLTRNQQLQLISPFTSDDMFKSLQGIDDSKALGGDIFNAYFYKKAWTIIGEDVTAAVLNFFNGNKMYKPVNSTSVTLIPKVKNPASIKQY</sequence>